<proteinExistence type="predicted"/>
<accession>A3HTZ8</accession>
<evidence type="ECO:0000313" key="1">
    <source>
        <dbReference type="EMBL" id="EAZ81620.1"/>
    </source>
</evidence>
<organism evidence="1 2">
    <name type="scientific">Algoriphagus machipongonensis</name>
    <dbReference type="NCBI Taxonomy" id="388413"/>
    <lineage>
        <taxon>Bacteria</taxon>
        <taxon>Pseudomonadati</taxon>
        <taxon>Bacteroidota</taxon>
        <taxon>Cytophagia</taxon>
        <taxon>Cytophagales</taxon>
        <taxon>Cyclobacteriaceae</taxon>
        <taxon>Algoriphagus</taxon>
    </lineage>
</organism>
<keyword evidence="2" id="KW-1185">Reference proteome</keyword>
<comment type="caution">
    <text evidence="1">The sequence shown here is derived from an EMBL/GenBank/DDBJ whole genome shotgun (WGS) entry which is preliminary data.</text>
</comment>
<evidence type="ECO:0000313" key="2">
    <source>
        <dbReference type="Proteomes" id="UP000003919"/>
    </source>
</evidence>
<dbReference type="EMBL" id="AAXU02000001">
    <property type="protein sequence ID" value="EAZ81620.1"/>
    <property type="molecule type" value="Genomic_DNA"/>
</dbReference>
<protein>
    <submittedName>
        <fullName evidence="1">Uncharacterized protein</fullName>
    </submittedName>
</protein>
<reference evidence="1 2" key="1">
    <citation type="journal article" date="2011" name="J. Bacteriol.">
        <title>Complete genome sequence of Algoriphagus sp. PR1, bacterial prey of a colony-forming choanoflagellate.</title>
        <authorList>
            <person name="Alegado R.A."/>
            <person name="Ferriera S."/>
            <person name="Nusbaum C."/>
            <person name="Young S.K."/>
            <person name="Zeng Q."/>
            <person name="Imamovic A."/>
            <person name="Fairclough S.R."/>
            <person name="King N."/>
        </authorList>
    </citation>
    <scope>NUCLEOTIDE SEQUENCE [LARGE SCALE GENOMIC DNA]</scope>
    <source>
        <strain evidence="1 2">PR1</strain>
    </source>
</reference>
<sequence length="169" mass="20212">MELKEFFNWISQFICQNPFWSIIGAVFTPTALIQLRKFYLEYFSKIKIEIIKVSILSRSANYNVPRDKVYFSVESTVKKKTRKTIHLERIECRIITDSIKTNWYEDNWAPRKIDLINNRTVSLGCNFLELPNYNIYQFEVRIKEDGTNKYWSKKSKKYILEGSQLIESN</sequence>
<dbReference type="RefSeq" id="WP_008197562.1">
    <property type="nucleotide sequence ID" value="NZ_CM001023.1"/>
</dbReference>
<dbReference type="Proteomes" id="UP000003919">
    <property type="component" value="Chromosome"/>
</dbReference>
<gene>
    <name evidence="1" type="ORF">ALPR1_00225</name>
</gene>
<name>A3HTZ8_9BACT</name>
<dbReference type="HOGENOM" id="CLU_1575190_0_0_10"/>
<dbReference type="EMBL" id="CM001023">
    <property type="protein sequence ID" value="EAZ81620.1"/>
    <property type="molecule type" value="Genomic_DNA"/>
</dbReference>
<dbReference type="AlphaFoldDB" id="A3HTZ8"/>